<organism evidence="2 3">
    <name type="scientific">Desulfoluna limicola</name>
    <dbReference type="NCBI Taxonomy" id="2810562"/>
    <lineage>
        <taxon>Bacteria</taxon>
        <taxon>Pseudomonadati</taxon>
        <taxon>Thermodesulfobacteriota</taxon>
        <taxon>Desulfobacteria</taxon>
        <taxon>Desulfobacterales</taxon>
        <taxon>Desulfolunaceae</taxon>
        <taxon>Desulfoluna</taxon>
    </lineage>
</organism>
<proteinExistence type="predicted"/>
<evidence type="ECO:0000259" key="1">
    <source>
        <dbReference type="Pfam" id="PF25607"/>
    </source>
</evidence>
<gene>
    <name evidence="2" type="ORF">DSLASN_09800</name>
</gene>
<dbReference type="InterPro" id="IPR025738">
    <property type="entry name" value="BatD"/>
</dbReference>
<evidence type="ECO:0000313" key="3">
    <source>
        <dbReference type="Proteomes" id="UP001320148"/>
    </source>
</evidence>
<name>A0ABM7PCU3_9BACT</name>
<feature type="domain" description="DUF7939" evidence="1">
    <location>
        <begin position="351"/>
        <end position="439"/>
    </location>
</feature>
<dbReference type="EMBL" id="AP024488">
    <property type="protein sequence ID" value="BCS95348.1"/>
    <property type="molecule type" value="Genomic_DNA"/>
</dbReference>
<protein>
    <recommendedName>
        <fullName evidence="1">DUF7939 domain-containing protein</fullName>
    </recommendedName>
</protein>
<sequence length="459" mass="51232">MNIPHTAIRIARRQIPGKSPRFLLVFLMSLMVMCPPLLHAETQTDNIRVSVTPKGEVRVGQRVTLTIDLMTTTWFSGSPEFDLPEIPGAIALKVGSFGLNRTETINGTKYSVQGHEFAMFAQRPGEIVIQPFTIRFFPAVPGETKPRSVTIKAPELRVTATMPPGTEKLATIISTTQFKLSETWDPKPDAAKVGDAFTRKITMRAEDVLGMAFPPLETPDIKGFGVYSKAPSVTDKMDRGNVTGERTETITYVCEEAGTITLPEVVIHWWDMENDELKTETLPSVKLKVKPNPKLFKEAGSFSPRATNNHAVKWMLLIGSVLAACLTAIFRARAAILLTIRKWNTDRNESEKTYFNQFKTACRSGNPMDTHNSLMTWLDTFHTGAHPATLEWLVAESENPTLSEQAALLKSGLFKNAGSTSPPWSSNVFFHEVSKTRRQLLKKRARQHDRHSLPYLNPS</sequence>
<keyword evidence="3" id="KW-1185">Reference proteome</keyword>
<reference evidence="2 3" key="1">
    <citation type="submission" date="2021-02" db="EMBL/GenBank/DDBJ databases">
        <title>Complete genome of Desulfoluna sp. strain ASN36.</title>
        <authorList>
            <person name="Takahashi A."/>
            <person name="Kojima H."/>
            <person name="Fukui M."/>
        </authorList>
    </citation>
    <scope>NUCLEOTIDE SEQUENCE [LARGE SCALE GENOMIC DNA]</scope>
    <source>
        <strain evidence="2 3">ASN36</strain>
    </source>
</reference>
<dbReference type="Pfam" id="PF13584">
    <property type="entry name" value="BatD"/>
    <property type="match status" value="1"/>
</dbReference>
<dbReference type="PANTHER" id="PTHR40940:SF1">
    <property type="entry name" value="PROTEIN BATD"/>
    <property type="match status" value="1"/>
</dbReference>
<accession>A0ABM7PCU3</accession>
<evidence type="ECO:0000313" key="2">
    <source>
        <dbReference type="EMBL" id="BCS95348.1"/>
    </source>
</evidence>
<dbReference type="PANTHER" id="PTHR40940">
    <property type="entry name" value="PROTEIN BATD-RELATED"/>
    <property type="match status" value="1"/>
</dbReference>
<dbReference type="RefSeq" id="WP_236891606.1">
    <property type="nucleotide sequence ID" value="NZ_AP024488.1"/>
</dbReference>
<dbReference type="Proteomes" id="UP001320148">
    <property type="component" value="Chromosome"/>
</dbReference>
<dbReference type="InterPro" id="IPR057699">
    <property type="entry name" value="DUF7939"/>
</dbReference>
<dbReference type="Pfam" id="PF25607">
    <property type="entry name" value="DUF7939"/>
    <property type="match status" value="1"/>
</dbReference>